<dbReference type="InterPro" id="IPR008913">
    <property type="entry name" value="Znf_CHY"/>
</dbReference>
<dbReference type="InterPro" id="IPR013083">
    <property type="entry name" value="Znf_RING/FYVE/PHD"/>
</dbReference>
<dbReference type="AlphaFoldDB" id="A0A7S4AD56"/>
<accession>A0A7S4AD56</accession>
<evidence type="ECO:0000313" key="9">
    <source>
        <dbReference type="EMBL" id="CAE0710984.1"/>
    </source>
</evidence>
<evidence type="ECO:0000256" key="5">
    <source>
        <dbReference type="SAM" id="MobiDB-lite"/>
    </source>
</evidence>
<feature type="compositionally biased region" description="Polar residues" evidence="5">
    <location>
        <begin position="1"/>
        <end position="13"/>
    </location>
</feature>
<dbReference type="SUPFAM" id="SSF161219">
    <property type="entry name" value="CHY zinc finger-like"/>
    <property type="match status" value="1"/>
</dbReference>
<dbReference type="SUPFAM" id="SSF57850">
    <property type="entry name" value="RING/U-box"/>
    <property type="match status" value="1"/>
</dbReference>
<sequence>MVATTAPVSNEHTPPSIVDLGTSGDDQKSSSPSSTHAKILSNENSNNDANVTMNNNQSRRDLIGDCALVEIIHLHDCLRGALNALEKDLIDLSKMLLCQTSSNRSNESTSAEEAAYDAQEAQRIQLQQHYQSINELESRATARFKVIWSVFRAHSAAEDEFIWPALRDKTKGVVNGSPCASPNYQPNQHHTNEIQQYSNTAADTINSTTSAVCDSLDEEEVVEQEEYEEDHADEERMFTMMDHLLTRLHKGLVQLHQRNAARNATNNQHPSTLYKNGIKKNLDSITNTTKEILSLAKTINQHLMVHLEKEEKNCLPLVIKHLSKSEIHDLVGQIMGKRSSDTIAQILTMAVQNLKEVDREEMVNHMKQAMMGTFFERWLTMTGWEGGNNIKDGGSGTKKGGEGEFGGTTRKRTPSVAELSVTSVSSLGGASDTDIGVSCGNKKRRACEDNEGTASVPVPTMAESLSQTIDNCQPMGEITSQENLQKLIRAVVTNPGLTPKEQNTTIQGLRASVWKRNQQLMGKIAGNDNQTKGLNNCNTYKCEYLHFPTAYYQRDVTGKVVCVWKLNNNTDTINNHNSTHDRGQYMAKHLVPKFTLSELAPTYHDGTTSGDLLGCHHYARACKLRHPITGRLFTCRLCCDQDREASAPNEKEKPPLDRYAVTEITCMKCKTLQPSAKHCVNTECELHEKGFAKYFCDICNLYDDRSRPIFHCPYCNTCRMGKGLGIDFRHCMRCNACVSLADKNHRCIPQKLQGSCPICHDTLFNSTEPLKGLRCGHVMHLSCYTKYCRGQNYTCPLCMRCMEDMSDYFSLLDQAVRMQPMPASFQNTIVNTYCQDCEKTGQCRYHFVGQKCSHCGSYNTREMGRYELSPGGQV</sequence>
<dbReference type="PROSITE" id="PS50089">
    <property type="entry name" value="ZF_RING_2"/>
    <property type="match status" value="1"/>
</dbReference>
<gene>
    <name evidence="9" type="ORF">PAUS00366_LOCUS3711</name>
</gene>
<evidence type="ECO:0000259" key="7">
    <source>
        <dbReference type="PROSITE" id="PS51266"/>
    </source>
</evidence>
<feature type="compositionally biased region" description="Gly residues" evidence="5">
    <location>
        <begin position="393"/>
        <end position="406"/>
    </location>
</feature>
<dbReference type="Pfam" id="PF05495">
    <property type="entry name" value="zf-CHY"/>
    <property type="match status" value="1"/>
</dbReference>
<dbReference type="GO" id="GO:0008270">
    <property type="term" value="F:zinc ion binding"/>
    <property type="evidence" value="ECO:0007669"/>
    <property type="project" value="UniProtKB-KW"/>
</dbReference>
<feature type="domain" description="CTCHY-type" evidence="8">
    <location>
        <begin position="691"/>
        <end position="755"/>
    </location>
</feature>
<evidence type="ECO:0000256" key="2">
    <source>
        <dbReference type="ARBA" id="ARBA00022771"/>
    </source>
</evidence>
<dbReference type="GO" id="GO:0005634">
    <property type="term" value="C:nucleus"/>
    <property type="evidence" value="ECO:0007669"/>
    <property type="project" value="TreeGrafter"/>
</dbReference>
<dbReference type="InterPro" id="IPR037275">
    <property type="entry name" value="Znf_CTCHY_sf"/>
</dbReference>
<organism evidence="9">
    <name type="scientific">Pseudo-nitzschia australis</name>
    <dbReference type="NCBI Taxonomy" id="44445"/>
    <lineage>
        <taxon>Eukaryota</taxon>
        <taxon>Sar</taxon>
        <taxon>Stramenopiles</taxon>
        <taxon>Ochrophyta</taxon>
        <taxon>Bacillariophyta</taxon>
        <taxon>Bacillariophyceae</taxon>
        <taxon>Bacillariophycidae</taxon>
        <taxon>Bacillariales</taxon>
        <taxon>Bacillariaceae</taxon>
        <taxon>Pseudo-nitzschia</taxon>
    </lineage>
</organism>
<evidence type="ECO:0008006" key="10">
    <source>
        <dbReference type="Google" id="ProtNLM"/>
    </source>
</evidence>
<dbReference type="GO" id="GO:0016567">
    <property type="term" value="P:protein ubiquitination"/>
    <property type="evidence" value="ECO:0007669"/>
    <property type="project" value="TreeGrafter"/>
</dbReference>
<dbReference type="GO" id="GO:0006511">
    <property type="term" value="P:ubiquitin-dependent protein catabolic process"/>
    <property type="evidence" value="ECO:0007669"/>
    <property type="project" value="TreeGrafter"/>
</dbReference>
<dbReference type="SUPFAM" id="SSF161245">
    <property type="entry name" value="Zinc hairpin stack"/>
    <property type="match status" value="1"/>
</dbReference>
<protein>
    <recommendedName>
        <fullName evidence="10">RING-type domain-containing protein</fullName>
    </recommendedName>
</protein>
<dbReference type="PANTHER" id="PTHR21319">
    <property type="entry name" value="RING FINGER AND CHY ZINC FINGER DOMAIN-CONTAINING PROTEIN 1"/>
    <property type="match status" value="1"/>
</dbReference>
<feature type="region of interest" description="Disordered" evidence="5">
    <location>
        <begin position="387"/>
        <end position="415"/>
    </location>
</feature>
<feature type="domain" description="RING-type" evidence="6">
    <location>
        <begin position="756"/>
        <end position="798"/>
    </location>
</feature>
<name>A0A7S4AD56_9STRA</name>
<keyword evidence="3" id="KW-0862">Zinc</keyword>
<dbReference type="Gene3D" id="2.20.28.10">
    <property type="match status" value="1"/>
</dbReference>
<evidence type="ECO:0000256" key="1">
    <source>
        <dbReference type="ARBA" id="ARBA00022723"/>
    </source>
</evidence>
<dbReference type="PANTHER" id="PTHR21319:SF0">
    <property type="entry name" value="AND RING FINGER DOMAIN PROTEIN, PUTATIVE (AFU_ORTHOLOGUE AFUA_1G08900)-RELATED"/>
    <property type="match status" value="1"/>
</dbReference>
<dbReference type="Pfam" id="PF13639">
    <property type="entry name" value="zf-RING_2"/>
    <property type="match status" value="1"/>
</dbReference>
<feature type="region of interest" description="Disordered" evidence="5">
    <location>
        <begin position="1"/>
        <end position="53"/>
    </location>
</feature>
<evidence type="ECO:0000259" key="6">
    <source>
        <dbReference type="PROSITE" id="PS50089"/>
    </source>
</evidence>
<dbReference type="SMART" id="SM00184">
    <property type="entry name" value="RING"/>
    <property type="match status" value="1"/>
</dbReference>
<keyword evidence="1" id="KW-0479">Metal-binding</keyword>
<evidence type="ECO:0000256" key="4">
    <source>
        <dbReference type="PROSITE-ProRule" id="PRU00601"/>
    </source>
</evidence>
<dbReference type="CDD" id="cd16464">
    <property type="entry name" value="RING-H2_Pirh2-like"/>
    <property type="match status" value="1"/>
</dbReference>
<dbReference type="PROSITE" id="PS51270">
    <property type="entry name" value="ZF_CTCHY"/>
    <property type="match status" value="1"/>
</dbReference>
<dbReference type="InterPro" id="IPR039512">
    <property type="entry name" value="RCHY1_zinc-ribbon"/>
</dbReference>
<keyword evidence="2 4" id="KW-0863">Zinc-finger</keyword>
<dbReference type="InterPro" id="IPR037274">
    <property type="entry name" value="Znf_CHY_sf"/>
</dbReference>
<evidence type="ECO:0000259" key="8">
    <source>
        <dbReference type="PROSITE" id="PS51270"/>
    </source>
</evidence>
<dbReference type="Gene3D" id="1.20.120.520">
    <property type="entry name" value="nmb1532 protein domain like"/>
    <property type="match status" value="1"/>
</dbReference>
<reference evidence="9" key="1">
    <citation type="submission" date="2021-01" db="EMBL/GenBank/DDBJ databases">
        <authorList>
            <person name="Corre E."/>
            <person name="Pelletier E."/>
            <person name="Niang G."/>
            <person name="Scheremetjew M."/>
            <person name="Finn R."/>
            <person name="Kale V."/>
            <person name="Holt S."/>
            <person name="Cochrane G."/>
            <person name="Meng A."/>
            <person name="Brown T."/>
            <person name="Cohen L."/>
        </authorList>
    </citation>
    <scope>NUCLEOTIDE SEQUENCE</scope>
    <source>
        <strain evidence="9">10249 10 AB</strain>
    </source>
</reference>
<dbReference type="InterPro" id="IPR017921">
    <property type="entry name" value="Znf_CTCHY"/>
</dbReference>
<feature type="domain" description="CHY-type" evidence="7">
    <location>
        <begin position="608"/>
        <end position="686"/>
    </location>
</feature>
<dbReference type="EMBL" id="HBIX01004694">
    <property type="protein sequence ID" value="CAE0710984.1"/>
    <property type="molecule type" value="Transcribed_RNA"/>
</dbReference>
<dbReference type="Gene3D" id="3.30.40.10">
    <property type="entry name" value="Zinc/RING finger domain, C3HC4 (zinc finger)"/>
    <property type="match status" value="1"/>
</dbReference>
<dbReference type="Pfam" id="PF14599">
    <property type="entry name" value="zinc_ribbon_6"/>
    <property type="match status" value="1"/>
</dbReference>
<proteinExistence type="predicted"/>
<evidence type="ECO:0000256" key="3">
    <source>
        <dbReference type="ARBA" id="ARBA00022833"/>
    </source>
</evidence>
<dbReference type="GO" id="GO:0061630">
    <property type="term" value="F:ubiquitin protein ligase activity"/>
    <property type="evidence" value="ECO:0007669"/>
    <property type="project" value="TreeGrafter"/>
</dbReference>
<dbReference type="InterPro" id="IPR001841">
    <property type="entry name" value="Znf_RING"/>
</dbReference>
<dbReference type="PROSITE" id="PS51266">
    <property type="entry name" value="ZF_CHY"/>
    <property type="match status" value="1"/>
</dbReference>
<feature type="compositionally biased region" description="Polar residues" evidence="5">
    <location>
        <begin position="41"/>
        <end position="53"/>
    </location>
</feature>